<gene>
    <name evidence="2" type="ORF">IDM40_22170</name>
</gene>
<comment type="caution">
    <text evidence="2">The sequence shown here is derived from an EMBL/GenBank/DDBJ whole genome shotgun (WGS) entry which is preliminary data.</text>
</comment>
<dbReference type="RefSeq" id="WP_193123967.1">
    <property type="nucleotide sequence ID" value="NZ_JADBGI010000023.1"/>
</dbReference>
<evidence type="ECO:0000256" key="1">
    <source>
        <dbReference type="SAM" id="MobiDB-lite"/>
    </source>
</evidence>
<proteinExistence type="predicted"/>
<keyword evidence="3" id="KW-1185">Reference proteome</keyword>
<evidence type="ECO:0008006" key="4">
    <source>
        <dbReference type="Google" id="ProtNLM"/>
    </source>
</evidence>
<sequence length="658" mass="71573">MSTHGPAPTSVAHTRGPVHAGDGPQYNDAAVHNGTGDQNFFNGDAGESFRAAEDLGLIRERVEIQEQWLRTVRARFVAPPGFDEAVQRERLGDPGCLILIGEPGQGRRTMAQILLVPRGEEDRGLREVLSEGDGFWTSDEPSPGERLLLDLTGGELGDRRWPERLRRFVGRIADAGARLVVILDERNAQTVPQELSDHVLRAGRPDPRRVLASHLKGAELPVPPADRGASRLHAWLDAAGAGEIADLARRAGHALAPCGSARAVAEWIDAVLGAGHDGIDDDLDARDGRARALLCTVAFLEGADLEEVAEAGTALLEHTGAEAECAPIERASFTAELRGLGATVERRRVRFADPWRAQVLREVFWDGHPHLHGHVGAWVDRCVTGGTLLPGRRDQVARNWAGQVLRARRPEPLLERARAWAAQGRPQGGSLLVEALNDRGQGIRVRQRSYDWAKEPDLQVPFALTLVSLCAEHMVVTHPDQALVRLRHLAAHHSPVVAQRARDRLGDLVRTDPSLFRSQLHALTTRFKKPNSQITHVHVELFADLLTHPDVSAHTVPDGRAVVEALTALLERVPGVALATLVGPWISLPEHRAQWLVAAAHETGHLGELYALALRTPSGPLGPDELRRHAHGARTLLSLIDRAQGLDPGASPVKETTP</sequence>
<reference evidence="2 3" key="1">
    <citation type="submission" date="2020-09" db="EMBL/GenBank/DDBJ databases">
        <title>Diversity and distribution of actinomycetes associated with coral in the coast of Hainan.</title>
        <authorList>
            <person name="Li F."/>
        </authorList>
    </citation>
    <scope>NUCLEOTIDE SEQUENCE [LARGE SCALE GENOMIC DNA]</scope>
    <source>
        <strain evidence="2 3">HNM0947</strain>
    </source>
</reference>
<dbReference type="Proteomes" id="UP000806528">
    <property type="component" value="Unassembled WGS sequence"/>
</dbReference>
<feature type="region of interest" description="Disordered" evidence="1">
    <location>
        <begin position="1"/>
        <end position="45"/>
    </location>
</feature>
<evidence type="ECO:0000313" key="2">
    <source>
        <dbReference type="EMBL" id="MBE3001375.1"/>
    </source>
</evidence>
<accession>A0ABR9PC07</accession>
<organism evidence="2 3">
    <name type="scientific">Nocardiopsis coralli</name>
    <dbReference type="NCBI Taxonomy" id="2772213"/>
    <lineage>
        <taxon>Bacteria</taxon>
        <taxon>Bacillati</taxon>
        <taxon>Actinomycetota</taxon>
        <taxon>Actinomycetes</taxon>
        <taxon>Streptosporangiales</taxon>
        <taxon>Nocardiopsidaceae</taxon>
        <taxon>Nocardiopsis</taxon>
    </lineage>
</organism>
<name>A0ABR9PC07_9ACTN</name>
<protein>
    <recommendedName>
        <fullName evidence="4">ATP-binding protein</fullName>
    </recommendedName>
</protein>
<dbReference type="EMBL" id="JADBGI010000023">
    <property type="protein sequence ID" value="MBE3001375.1"/>
    <property type="molecule type" value="Genomic_DNA"/>
</dbReference>
<evidence type="ECO:0000313" key="3">
    <source>
        <dbReference type="Proteomes" id="UP000806528"/>
    </source>
</evidence>